<evidence type="ECO:0000313" key="1">
    <source>
        <dbReference type="EMBL" id="KAK2941157.1"/>
    </source>
</evidence>
<accession>A0ABQ9WQW3</accession>
<sequence length="171" mass="19632">MCFIMKQCMTLPNSITLFTFLNAVNPDCNETGNELIDLLKTRLENGHALAMPGVKVEVLFVWIVKPEDVPKYLEKVNHRYKTGVISVSDLLFNECSRMTGPLVKRPKIPVQWEKNTQDFKDCFVMMRNLMVDAQYQLGMRNQPVLRLNATQRRMTDSVLLNDGSSFPFSVL</sequence>
<organism evidence="1 2">
    <name type="scientific">Blattamonas nauphoetae</name>
    <dbReference type="NCBI Taxonomy" id="2049346"/>
    <lineage>
        <taxon>Eukaryota</taxon>
        <taxon>Metamonada</taxon>
        <taxon>Preaxostyla</taxon>
        <taxon>Oxymonadida</taxon>
        <taxon>Blattamonas</taxon>
    </lineage>
</organism>
<protein>
    <submittedName>
        <fullName evidence="1">Uncharacterized protein</fullName>
    </submittedName>
</protein>
<reference evidence="1 2" key="1">
    <citation type="journal article" date="2022" name="bioRxiv">
        <title>Genomics of Preaxostyla Flagellates Illuminates Evolutionary Transitions and the Path Towards Mitochondrial Loss.</title>
        <authorList>
            <person name="Novak L.V.F."/>
            <person name="Treitli S.C."/>
            <person name="Pyrih J."/>
            <person name="Halakuc P."/>
            <person name="Pipaliya S.V."/>
            <person name="Vacek V."/>
            <person name="Brzon O."/>
            <person name="Soukal P."/>
            <person name="Eme L."/>
            <person name="Dacks J.B."/>
            <person name="Karnkowska A."/>
            <person name="Elias M."/>
            <person name="Hampl V."/>
        </authorList>
    </citation>
    <scope>NUCLEOTIDE SEQUENCE [LARGE SCALE GENOMIC DNA]</scope>
    <source>
        <strain evidence="1">NAU3</strain>
        <tissue evidence="1">Gut</tissue>
    </source>
</reference>
<dbReference type="EMBL" id="JARBJD010000542">
    <property type="protein sequence ID" value="KAK2941157.1"/>
    <property type="molecule type" value="Genomic_DNA"/>
</dbReference>
<name>A0ABQ9WQW3_9EUKA</name>
<gene>
    <name evidence="1" type="ORF">BLNAU_23922</name>
</gene>
<proteinExistence type="predicted"/>
<dbReference type="Proteomes" id="UP001281761">
    <property type="component" value="Unassembled WGS sequence"/>
</dbReference>
<evidence type="ECO:0000313" key="2">
    <source>
        <dbReference type="Proteomes" id="UP001281761"/>
    </source>
</evidence>
<keyword evidence="2" id="KW-1185">Reference proteome</keyword>
<comment type="caution">
    <text evidence="1">The sequence shown here is derived from an EMBL/GenBank/DDBJ whole genome shotgun (WGS) entry which is preliminary data.</text>
</comment>